<accession>A0A9D2NGN4</accession>
<evidence type="ECO:0000256" key="3">
    <source>
        <dbReference type="ARBA" id="ARBA00022670"/>
    </source>
</evidence>
<evidence type="ECO:0000256" key="6">
    <source>
        <dbReference type="ARBA" id="ARBA00022833"/>
    </source>
</evidence>
<protein>
    <submittedName>
        <fullName evidence="9">Sapep family Mn(2+)-dependent dipeptidase</fullName>
        <ecNumber evidence="9">3.4.13.-</ecNumber>
    </submittedName>
</protein>
<evidence type="ECO:0000256" key="8">
    <source>
        <dbReference type="ARBA" id="ARBA00023049"/>
    </source>
</evidence>
<dbReference type="SUPFAM" id="SSF55031">
    <property type="entry name" value="Bacterial exopeptidase dimerisation domain"/>
    <property type="match status" value="1"/>
</dbReference>
<comment type="caution">
    <text evidence="9">The sequence shown here is derived from an EMBL/GenBank/DDBJ whole genome shotgun (WGS) entry which is preliminary data.</text>
</comment>
<dbReference type="PANTHER" id="PTHR43808:SF31">
    <property type="entry name" value="N-ACETYL-L-CITRULLINE DEACETYLASE"/>
    <property type="match status" value="1"/>
</dbReference>
<gene>
    <name evidence="9" type="ORF">H9761_15935</name>
</gene>
<evidence type="ECO:0000313" key="9">
    <source>
        <dbReference type="EMBL" id="HJC25166.1"/>
    </source>
</evidence>
<evidence type="ECO:0000256" key="2">
    <source>
        <dbReference type="ARBA" id="ARBA00006247"/>
    </source>
</evidence>
<evidence type="ECO:0000313" key="10">
    <source>
        <dbReference type="Proteomes" id="UP000823891"/>
    </source>
</evidence>
<dbReference type="Pfam" id="PF01546">
    <property type="entry name" value="Peptidase_M20"/>
    <property type="match status" value="1"/>
</dbReference>
<name>A0A9D2NGN4_9FIRM</name>
<dbReference type="InterPro" id="IPR010964">
    <property type="entry name" value="M20A_pepV-rel"/>
</dbReference>
<comment type="similarity">
    <text evidence="2">Belongs to the peptidase M20A family.</text>
</comment>
<dbReference type="InterPro" id="IPR002933">
    <property type="entry name" value="Peptidase_M20"/>
</dbReference>
<evidence type="ECO:0000256" key="1">
    <source>
        <dbReference type="ARBA" id="ARBA00001947"/>
    </source>
</evidence>
<dbReference type="NCBIfam" id="TIGR01887">
    <property type="entry name" value="dipeptidaselike"/>
    <property type="match status" value="1"/>
</dbReference>
<dbReference type="SUPFAM" id="SSF53187">
    <property type="entry name" value="Zn-dependent exopeptidases"/>
    <property type="match status" value="1"/>
</dbReference>
<keyword evidence="4" id="KW-0479">Metal-binding</keyword>
<dbReference type="PANTHER" id="PTHR43808">
    <property type="entry name" value="ACETYLORNITHINE DEACETYLASE"/>
    <property type="match status" value="1"/>
</dbReference>
<comment type="cofactor">
    <cofactor evidence="1">
        <name>Zn(2+)</name>
        <dbReference type="ChEBI" id="CHEBI:29105"/>
    </cofactor>
</comment>
<dbReference type="GO" id="GO:0008777">
    <property type="term" value="F:acetylornithine deacetylase activity"/>
    <property type="evidence" value="ECO:0007669"/>
    <property type="project" value="TreeGrafter"/>
</dbReference>
<evidence type="ECO:0000256" key="7">
    <source>
        <dbReference type="ARBA" id="ARBA00022997"/>
    </source>
</evidence>
<dbReference type="InterPro" id="IPR036264">
    <property type="entry name" value="Bact_exopeptidase_dim_dom"/>
</dbReference>
<sequence>MYDAGIYQKVSAWFDGHREDMIRDIQRITRIPSIAERDTDTPPFGSACREALELMLQIGREHGFHTENYEFYAGSIGEKEKDWENLIGFWNHLDVVPVGEDWDYPPFEAVRKGDLIIGRGSQDNKGPAVGILYVMECIRDLKLDVGHQLCLFVGCDEERGMEDVEYYTSHYPVPALSVIADCGFPVCYGEKGIIEGKAVSRERVGGAILDFYGGSAGNIIPDRAVLILKKETVPAEKRKELEGRLACTEEGDRILLAASGSGGHSAFPEGSSNAIYELCQAVTEAGILSGRDAELVEAVRRGTRGNYGEEFGISFEDELSGRLTCVGTVLRLYEGRAELTFNIRYSITADGKAICDRLSDYWNDRNFQWETERDSRPNYFDPSHPAVGRLTEVYNELTGKALKPYTMGGGTYARKLPNAFGFGIGNMPGKRKPEEELLRPGHGNAHGPDETLDCERLAEAMKIYVMGLLALKDVELK</sequence>
<reference evidence="9" key="1">
    <citation type="journal article" date="2021" name="PeerJ">
        <title>Extensive microbial diversity within the chicken gut microbiome revealed by metagenomics and culture.</title>
        <authorList>
            <person name="Gilroy R."/>
            <person name="Ravi A."/>
            <person name="Getino M."/>
            <person name="Pursley I."/>
            <person name="Horton D.L."/>
            <person name="Alikhan N.F."/>
            <person name="Baker D."/>
            <person name="Gharbi K."/>
            <person name="Hall N."/>
            <person name="Watson M."/>
            <person name="Adriaenssens E.M."/>
            <person name="Foster-Nyarko E."/>
            <person name="Jarju S."/>
            <person name="Secka A."/>
            <person name="Antonio M."/>
            <person name="Oren A."/>
            <person name="Chaudhuri R.R."/>
            <person name="La Ragione R."/>
            <person name="Hildebrand F."/>
            <person name="Pallen M.J."/>
        </authorList>
    </citation>
    <scope>NUCLEOTIDE SEQUENCE</scope>
    <source>
        <strain evidence="9">USAMLcec2-132</strain>
    </source>
</reference>
<dbReference type="AlphaFoldDB" id="A0A9D2NGN4"/>
<dbReference type="Gene3D" id="3.40.630.10">
    <property type="entry name" value="Zn peptidases"/>
    <property type="match status" value="1"/>
</dbReference>
<dbReference type="InterPro" id="IPR050072">
    <property type="entry name" value="Peptidase_M20A"/>
</dbReference>
<proteinExistence type="inferred from homology"/>
<keyword evidence="6" id="KW-0862">Zinc</keyword>
<evidence type="ECO:0000256" key="5">
    <source>
        <dbReference type="ARBA" id="ARBA00022801"/>
    </source>
</evidence>
<evidence type="ECO:0000256" key="4">
    <source>
        <dbReference type="ARBA" id="ARBA00022723"/>
    </source>
</evidence>
<dbReference type="GO" id="GO:0008270">
    <property type="term" value="F:zinc ion binding"/>
    <property type="evidence" value="ECO:0007669"/>
    <property type="project" value="InterPro"/>
</dbReference>
<keyword evidence="7 9" id="KW-0224">Dipeptidase</keyword>
<dbReference type="EC" id="3.4.13.-" evidence="9"/>
<keyword evidence="8" id="KW-0482">Metalloprotease</keyword>
<keyword evidence="3" id="KW-0645">Protease</keyword>
<dbReference type="GO" id="GO:0008237">
    <property type="term" value="F:metallopeptidase activity"/>
    <property type="evidence" value="ECO:0007669"/>
    <property type="project" value="UniProtKB-KW"/>
</dbReference>
<reference evidence="9" key="2">
    <citation type="submission" date="2021-04" db="EMBL/GenBank/DDBJ databases">
        <authorList>
            <person name="Gilroy R."/>
        </authorList>
    </citation>
    <scope>NUCLEOTIDE SEQUENCE</scope>
    <source>
        <strain evidence="9">USAMLcec2-132</strain>
    </source>
</reference>
<organism evidence="9 10">
    <name type="scientific">Candidatus Eisenbergiella merdavium</name>
    <dbReference type="NCBI Taxonomy" id="2838551"/>
    <lineage>
        <taxon>Bacteria</taxon>
        <taxon>Bacillati</taxon>
        <taxon>Bacillota</taxon>
        <taxon>Clostridia</taxon>
        <taxon>Lachnospirales</taxon>
        <taxon>Lachnospiraceae</taxon>
        <taxon>Eisenbergiella</taxon>
    </lineage>
</organism>
<keyword evidence="5 9" id="KW-0378">Hydrolase</keyword>
<dbReference type="GO" id="GO:0006508">
    <property type="term" value="P:proteolysis"/>
    <property type="evidence" value="ECO:0007669"/>
    <property type="project" value="UniProtKB-KW"/>
</dbReference>
<dbReference type="Gene3D" id="3.30.70.360">
    <property type="match status" value="2"/>
</dbReference>
<dbReference type="Proteomes" id="UP000823891">
    <property type="component" value="Unassembled WGS sequence"/>
</dbReference>
<dbReference type="GO" id="GO:0016805">
    <property type="term" value="F:dipeptidase activity"/>
    <property type="evidence" value="ECO:0007669"/>
    <property type="project" value="UniProtKB-KW"/>
</dbReference>
<dbReference type="GO" id="GO:0006526">
    <property type="term" value="P:L-arginine biosynthetic process"/>
    <property type="evidence" value="ECO:0007669"/>
    <property type="project" value="TreeGrafter"/>
</dbReference>
<dbReference type="EMBL" id="DWWS01000055">
    <property type="protein sequence ID" value="HJC25166.1"/>
    <property type="molecule type" value="Genomic_DNA"/>
</dbReference>